<protein>
    <submittedName>
        <fullName evidence="1">Uncharacterized protein</fullName>
    </submittedName>
</protein>
<sequence>MFCACAGCFLYMSANNGSAVFHSGAAEAVGHRESIGIGVVALSFSALFGLYIPCWLHVQSLVCINSSCYNLPTFLFYWPLPWLLLAPDPPPIAGNNSPKATRV</sequence>
<name>A0A974H0B0_XENLA</name>
<dbReference type="AlphaFoldDB" id="A0A974H0B0"/>
<evidence type="ECO:0000313" key="1">
    <source>
        <dbReference type="EMBL" id="OCT60108.1"/>
    </source>
</evidence>
<organism evidence="1 2">
    <name type="scientific">Xenopus laevis</name>
    <name type="common">African clawed frog</name>
    <dbReference type="NCBI Taxonomy" id="8355"/>
    <lineage>
        <taxon>Eukaryota</taxon>
        <taxon>Metazoa</taxon>
        <taxon>Chordata</taxon>
        <taxon>Craniata</taxon>
        <taxon>Vertebrata</taxon>
        <taxon>Euteleostomi</taxon>
        <taxon>Amphibia</taxon>
        <taxon>Batrachia</taxon>
        <taxon>Anura</taxon>
        <taxon>Pipoidea</taxon>
        <taxon>Pipidae</taxon>
        <taxon>Xenopodinae</taxon>
        <taxon>Xenopus</taxon>
        <taxon>Xenopus</taxon>
    </lineage>
</organism>
<evidence type="ECO:0000313" key="2">
    <source>
        <dbReference type="Proteomes" id="UP000694892"/>
    </source>
</evidence>
<dbReference type="Proteomes" id="UP000694892">
    <property type="component" value="Chromosome 9_10S"/>
</dbReference>
<reference evidence="2" key="1">
    <citation type="journal article" date="2016" name="Nature">
        <title>Genome evolution in the allotetraploid frog Xenopus laevis.</title>
        <authorList>
            <person name="Session A.M."/>
            <person name="Uno Y."/>
            <person name="Kwon T."/>
            <person name="Chapman J.A."/>
            <person name="Toyoda A."/>
            <person name="Takahashi S."/>
            <person name="Fukui A."/>
            <person name="Hikosaka A."/>
            <person name="Suzuki A."/>
            <person name="Kondo M."/>
            <person name="van Heeringen S.J."/>
            <person name="Quigley I."/>
            <person name="Heinz S."/>
            <person name="Ogino H."/>
            <person name="Ochi H."/>
            <person name="Hellsten U."/>
            <person name="Lyons J.B."/>
            <person name="Simakov O."/>
            <person name="Putnam N."/>
            <person name="Stites J."/>
            <person name="Kuroki Y."/>
            <person name="Tanaka T."/>
            <person name="Michiue T."/>
            <person name="Watanabe M."/>
            <person name="Bogdanovic O."/>
            <person name="Lister R."/>
            <person name="Georgiou G."/>
            <person name="Paranjpe S.S."/>
            <person name="van Kruijsbergen I."/>
            <person name="Shu S."/>
            <person name="Carlson J."/>
            <person name="Kinoshita T."/>
            <person name="Ohta Y."/>
            <person name="Mawaribuchi S."/>
            <person name="Jenkins J."/>
            <person name="Grimwood J."/>
            <person name="Schmutz J."/>
            <person name="Mitros T."/>
            <person name="Mozaffari S.V."/>
            <person name="Suzuki Y."/>
            <person name="Haramoto Y."/>
            <person name="Yamamoto T.S."/>
            <person name="Takagi C."/>
            <person name="Heald R."/>
            <person name="Miller K."/>
            <person name="Haudenschild C."/>
            <person name="Kitzman J."/>
            <person name="Nakayama T."/>
            <person name="Izutsu Y."/>
            <person name="Robert J."/>
            <person name="Fortriede J."/>
            <person name="Burns K."/>
            <person name="Lotay V."/>
            <person name="Karimi K."/>
            <person name="Yasuoka Y."/>
            <person name="Dichmann D.S."/>
            <person name="Flajnik M.F."/>
            <person name="Houston D.W."/>
            <person name="Shendure J."/>
            <person name="DuPasquier L."/>
            <person name="Vize P.D."/>
            <person name="Zorn A.M."/>
            <person name="Ito M."/>
            <person name="Marcotte E.M."/>
            <person name="Wallingford J.B."/>
            <person name="Ito Y."/>
            <person name="Asashima M."/>
            <person name="Ueno N."/>
            <person name="Matsuda Y."/>
            <person name="Veenstra G.J."/>
            <person name="Fujiyama A."/>
            <person name="Harland R.M."/>
            <person name="Taira M."/>
            <person name="Rokhsar D.S."/>
        </authorList>
    </citation>
    <scope>NUCLEOTIDE SEQUENCE [LARGE SCALE GENOMIC DNA]</scope>
    <source>
        <strain evidence="2">J</strain>
    </source>
</reference>
<proteinExistence type="predicted"/>
<dbReference type="EMBL" id="CM004483">
    <property type="protein sequence ID" value="OCT60108.1"/>
    <property type="molecule type" value="Genomic_DNA"/>
</dbReference>
<gene>
    <name evidence="1" type="ORF">XELAEV_18046128mg</name>
</gene>
<accession>A0A974H0B0</accession>